<organism evidence="4 5">
    <name type="scientific">Roseomonas indoligenes</name>
    <dbReference type="NCBI Taxonomy" id="2820811"/>
    <lineage>
        <taxon>Bacteria</taxon>
        <taxon>Pseudomonadati</taxon>
        <taxon>Pseudomonadota</taxon>
        <taxon>Alphaproteobacteria</taxon>
        <taxon>Acetobacterales</taxon>
        <taxon>Roseomonadaceae</taxon>
        <taxon>Roseomonas</taxon>
    </lineage>
</organism>
<dbReference type="EMBL" id="JAGIZA010000019">
    <property type="protein sequence ID" value="MBP0495613.1"/>
    <property type="molecule type" value="Genomic_DNA"/>
</dbReference>
<evidence type="ECO:0000256" key="2">
    <source>
        <dbReference type="SAM" id="Phobius"/>
    </source>
</evidence>
<dbReference type="AlphaFoldDB" id="A0A940S9T0"/>
<keyword evidence="2" id="KW-0472">Membrane</keyword>
<proteinExistence type="predicted"/>
<dbReference type="Proteomes" id="UP000677537">
    <property type="component" value="Unassembled WGS sequence"/>
</dbReference>
<reference evidence="4" key="1">
    <citation type="submission" date="2021-03" db="EMBL/GenBank/DDBJ databases">
        <authorList>
            <person name="So Y."/>
        </authorList>
    </citation>
    <scope>NUCLEOTIDE SEQUENCE</scope>
    <source>
        <strain evidence="4">SG15</strain>
    </source>
</reference>
<protein>
    <submittedName>
        <fullName evidence="4">Zinc-ribbon domain-containing protein</fullName>
    </submittedName>
</protein>
<feature type="region of interest" description="Disordered" evidence="1">
    <location>
        <begin position="41"/>
        <end position="96"/>
    </location>
</feature>
<keyword evidence="2" id="KW-1133">Transmembrane helix</keyword>
<evidence type="ECO:0000259" key="3">
    <source>
        <dbReference type="Pfam" id="PF13717"/>
    </source>
</evidence>
<feature type="compositionally biased region" description="Pro residues" evidence="1">
    <location>
        <begin position="45"/>
        <end position="63"/>
    </location>
</feature>
<accession>A0A940S9T0</accession>
<feature type="domain" description="Zinc finger/thioredoxin putative" evidence="3">
    <location>
        <begin position="1"/>
        <end position="41"/>
    </location>
</feature>
<dbReference type="InterPro" id="IPR011723">
    <property type="entry name" value="Znf/thioredoxin_put"/>
</dbReference>
<comment type="caution">
    <text evidence="4">The sequence shown here is derived from an EMBL/GenBank/DDBJ whole genome shotgun (WGS) entry which is preliminary data.</text>
</comment>
<evidence type="ECO:0000313" key="5">
    <source>
        <dbReference type="Proteomes" id="UP000677537"/>
    </source>
</evidence>
<feature type="compositionally biased region" description="Low complexity" evidence="1">
    <location>
        <begin position="64"/>
        <end position="75"/>
    </location>
</feature>
<dbReference type="RefSeq" id="WP_209376411.1">
    <property type="nucleotide sequence ID" value="NZ_JAGIZA010000019.1"/>
</dbReference>
<evidence type="ECO:0000313" key="4">
    <source>
        <dbReference type="EMBL" id="MBP0495613.1"/>
    </source>
</evidence>
<sequence>MRVACPECSAEYDLPPALADRLASRPDGARTVRCARCGTAWAPRPEAPAPAPPPEDAPAPPPTASADTTPFPAFPIIERPDDHAPPPPPAPLPRRGRAPALAWAASLLLLAGAAAAAWHWRIDVVEAWPPAARAYVALGLAG</sequence>
<keyword evidence="2" id="KW-0812">Transmembrane</keyword>
<feature type="transmembrane region" description="Helical" evidence="2">
    <location>
        <begin position="100"/>
        <end position="120"/>
    </location>
</feature>
<dbReference type="Pfam" id="PF13717">
    <property type="entry name" value="Zn_ribbon_4"/>
    <property type="match status" value="1"/>
</dbReference>
<name>A0A940S9T0_9PROT</name>
<gene>
    <name evidence="4" type="ORF">J5Y10_22710</name>
</gene>
<evidence type="ECO:0000256" key="1">
    <source>
        <dbReference type="SAM" id="MobiDB-lite"/>
    </source>
</evidence>
<keyword evidence="5" id="KW-1185">Reference proteome</keyword>